<evidence type="ECO:0000313" key="3">
    <source>
        <dbReference type="Proteomes" id="UP001144280"/>
    </source>
</evidence>
<proteinExistence type="predicted"/>
<comment type="caution">
    <text evidence="2">The sequence shown here is derived from an EMBL/GenBank/DDBJ whole genome shotgun (WGS) entry which is preliminary data.</text>
</comment>
<reference evidence="2" key="1">
    <citation type="submission" date="2022-12" db="EMBL/GenBank/DDBJ databases">
        <title>New Phytohabitans aurantiacus sp. RD004123 nov., an actinomycete isolated from soil.</title>
        <authorList>
            <person name="Triningsih D.W."/>
            <person name="Harunari E."/>
            <person name="Igarashi Y."/>
        </authorList>
    </citation>
    <scope>NUCLEOTIDE SEQUENCE</scope>
    <source>
        <strain evidence="2">RD004123</strain>
    </source>
</reference>
<dbReference type="Proteomes" id="UP001144280">
    <property type="component" value="Unassembled WGS sequence"/>
</dbReference>
<protein>
    <submittedName>
        <fullName evidence="2">Uncharacterized protein</fullName>
    </submittedName>
</protein>
<gene>
    <name evidence="2" type="ORF">Pa4123_40840</name>
</gene>
<dbReference type="EMBL" id="BSDI01000019">
    <property type="protein sequence ID" value="GLH98809.1"/>
    <property type="molecule type" value="Genomic_DNA"/>
</dbReference>
<name>A0ABQ5QX86_9ACTN</name>
<organism evidence="2 3">
    <name type="scientific">Phytohabitans aurantiacus</name>
    <dbReference type="NCBI Taxonomy" id="3016789"/>
    <lineage>
        <taxon>Bacteria</taxon>
        <taxon>Bacillati</taxon>
        <taxon>Actinomycetota</taxon>
        <taxon>Actinomycetes</taxon>
        <taxon>Micromonosporales</taxon>
        <taxon>Micromonosporaceae</taxon>
    </lineage>
</organism>
<keyword evidence="3" id="KW-1185">Reference proteome</keyword>
<accession>A0ABQ5QX86</accession>
<evidence type="ECO:0000313" key="2">
    <source>
        <dbReference type="EMBL" id="GLH98809.1"/>
    </source>
</evidence>
<sequence>MRVPNRPIRIELLEVQVITGLFSREEYGRVVGILDSLSLVDVPAGHSCSGVVVGLAVVRSLDAPRPLVLTAGDTVEGANAERRRPICIPPDPETTPPTIRRTR</sequence>
<feature type="region of interest" description="Disordered" evidence="1">
    <location>
        <begin position="80"/>
        <end position="103"/>
    </location>
</feature>
<evidence type="ECO:0000256" key="1">
    <source>
        <dbReference type="SAM" id="MobiDB-lite"/>
    </source>
</evidence>